<dbReference type="OrthoDB" id="2520703at2759"/>
<gene>
    <name evidence="1" type="ORF">PFICI_04571</name>
</gene>
<keyword evidence="2" id="KW-1185">Reference proteome</keyword>
<dbReference type="InParanoid" id="W3X9F6"/>
<dbReference type="EMBL" id="KI912111">
    <property type="protein sequence ID" value="ETS82695.1"/>
    <property type="molecule type" value="Genomic_DNA"/>
</dbReference>
<dbReference type="RefSeq" id="XP_007831343.1">
    <property type="nucleotide sequence ID" value="XM_007833152.1"/>
</dbReference>
<dbReference type="Proteomes" id="UP000030651">
    <property type="component" value="Unassembled WGS sequence"/>
</dbReference>
<dbReference type="HOGENOM" id="CLU_1886482_0_0_1"/>
<dbReference type="KEGG" id="pfy:PFICI_04571"/>
<dbReference type="GeneID" id="19269584"/>
<protein>
    <submittedName>
        <fullName evidence="1">Uncharacterized protein</fullName>
    </submittedName>
</protein>
<name>W3X9F6_PESFW</name>
<evidence type="ECO:0000313" key="2">
    <source>
        <dbReference type="Proteomes" id="UP000030651"/>
    </source>
</evidence>
<accession>W3X9F6</accession>
<dbReference type="AlphaFoldDB" id="W3X9F6"/>
<evidence type="ECO:0000313" key="1">
    <source>
        <dbReference type="EMBL" id="ETS82695.1"/>
    </source>
</evidence>
<sequence>MLPPNLVSLELVGCAGNALPSFAGMFLALLKSIREGRFQDLRRIKFQPGSVPKIVAETYFDDLALAEKYAELGVAFTYQPPIFEYSSLTSAIDRLWERGRTMDHSFLEISGMSNCGPFDGALPMPLPDDDVDDDL</sequence>
<organism evidence="1 2">
    <name type="scientific">Pestalotiopsis fici (strain W106-1 / CGMCC3.15140)</name>
    <dbReference type="NCBI Taxonomy" id="1229662"/>
    <lineage>
        <taxon>Eukaryota</taxon>
        <taxon>Fungi</taxon>
        <taxon>Dikarya</taxon>
        <taxon>Ascomycota</taxon>
        <taxon>Pezizomycotina</taxon>
        <taxon>Sordariomycetes</taxon>
        <taxon>Xylariomycetidae</taxon>
        <taxon>Amphisphaeriales</taxon>
        <taxon>Sporocadaceae</taxon>
        <taxon>Pestalotiopsis</taxon>
    </lineage>
</organism>
<proteinExistence type="predicted"/>
<reference evidence="2" key="1">
    <citation type="journal article" date="2015" name="BMC Genomics">
        <title>Genomic and transcriptomic analysis of the endophytic fungus Pestalotiopsis fici reveals its lifestyle and high potential for synthesis of natural products.</title>
        <authorList>
            <person name="Wang X."/>
            <person name="Zhang X."/>
            <person name="Liu L."/>
            <person name="Xiang M."/>
            <person name="Wang W."/>
            <person name="Sun X."/>
            <person name="Che Y."/>
            <person name="Guo L."/>
            <person name="Liu G."/>
            <person name="Guo L."/>
            <person name="Wang C."/>
            <person name="Yin W.B."/>
            <person name="Stadler M."/>
            <person name="Zhang X."/>
            <person name="Liu X."/>
        </authorList>
    </citation>
    <scope>NUCLEOTIDE SEQUENCE [LARGE SCALE GENOMIC DNA]</scope>
    <source>
        <strain evidence="2">W106-1 / CGMCC3.15140</strain>
    </source>
</reference>